<comment type="similarity">
    <text evidence="1">Belongs to the iron/ascorbate-dependent oxidoreductase family.</text>
</comment>
<evidence type="ECO:0000313" key="6">
    <source>
        <dbReference type="EMBL" id="WMV45782.1"/>
    </source>
</evidence>
<keyword evidence="4" id="KW-0408">Iron</keyword>
<name>A0AAF0ZND8_SOLVR</name>
<dbReference type="InterPro" id="IPR044861">
    <property type="entry name" value="IPNS-like_FE2OG_OXY"/>
</dbReference>
<gene>
    <name evidence="6" type="ORF">MTR67_039167</name>
</gene>
<evidence type="ECO:0000256" key="3">
    <source>
        <dbReference type="ARBA" id="ARBA00023002"/>
    </source>
</evidence>
<evidence type="ECO:0000259" key="5">
    <source>
        <dbReference type="Pfam" id="PF03171"/>
    </source>
</evidence>
<dbReference type="Gene3D" id="2.60.120.330">
    <property type="entry name" value="B-lactam Antibiotic, Isopenicillin N Synthase, Chain"/>
    <property type="match status" value="1"/>
</dbReference>
<dbReference type="GO" id="GO:0016491">
    <property type="term" value="F:oxidoreductase activity"/>
    <property type="evidence" value="ECO:0007669"/>
    <property type="project" value="UniProtKB-KW"/>
</dbReference>
<keyword evidence="2" id="KW-0479">Metal-binding</keyword>
<dbReference type="Pfam" id="PF03171">
    <property type="entry name" value="2OG-FeII_Oxy"/>
    <property type="match status" value="1"/>
</dbReference>
<keyword evidence="7" id="KW-1185">Reference proteome</keyword>
<feature type="domain" description="Isopenicillin N synthase-like Fe(2+) 2OG dioxygenase" evidence="5">
    <location>
        <begin position="8"/>
        <end position="73"/>
    </location>
</feature>
<dbReference type="GO" id="GO:0046872">
    <property type="term" value="F:metal ion binding"/>
    <property type="evidence" value="ECO:0007669"/>
    <property type="project" value="UniProtKB-KW"/>
</dbReference>
<dbReference type="EMBL" id="CP133620">
    <property type="protein sequence ID" value="WMV45782.1"/>
    <property type="molecule type" value="Genomic_DNA"/>
</dbReference>
<evidence type="ECO:0000256" key="2">
    <source>
        <dbReference type="ARBA" id="ARBA00022723"/>
    </source>
</evidence>
<protein>
    <recommendedName>
        <fullName evidence="5">Isopenicillin N synthase-like Fe(2+) 2OG dioxygenase domain-containing protein</fullName>
    </recommendedName>
</protein>
<proteinExistence type="inferred from homology"/>
<evidence type="ECO:0000313" key="7">
    <source>
        <dbReference type="Proteomes" id="UP001234989"/>
    </source>
</evidence>
<organism evidence="6 7">
    <name type="scientific">Solanum verrucosum</name>
    <dbReference type="NCBI Taxonomy" id="315347"/>
    <lineage>
        <taxon>Eukaryota</taxon>
        <taxon>Viridiplantae</taxon>
        <taxon>Streptophyta</taxon>
        <taxon>Embryophyta</taxon>
        <taxon>Tracheophyta</taxon>
        <taxon>Spermatophyta</taxon>
        <taxon>Magnoliopsida</taxon>
        <taxon>eudicotyledons</taxon>
        <taxon>Gunneridae</taxon>
        <taxon>Pentapetalae</taxon>
        <taxon>asterids</taxon>
        <taxon>lamiids</taxon>
        <taxon>Solanales</taxon>
        <taxon>Solanaceae</taxon>
        <taxon>Solanoideae</taxon>
        <taxon>Solaneae</taxon>
        <taxon>Solanum</taxon>
    </lineage>
</organism>
<dbReference type="SUPFAM" id="SSF51197">
    <property type="entry name" value="Clavaminate synthase-like"/>
    <property type="match status" value="1"/>
</dbReference>
<dbReference type="PANTHER" id="PTHR10209:SF791">
    <property type="entry name" value="1-AMINOCYCLOPROPANE-1-CARBOXYLATE OXIDASE HOMOLOG 1"/>
    <property type="match status" value="1"/>
</dbReference>
<evidence type="ECO:0000256" key="4">
    <source>
        <dbReference type="ARBA" id="ARBA00023004"/>
    </source>
</evidence>
<evidence type="ECO:0000256" key="1">
    <source>
        <dbReference type="ARBA" id="ARBA00008056"/>
    </source>
</evidence>
<sequence>MDCMEGICVLALYYAACPQPELTIGTNKHSDNDFLTVLLQDKHGGLQVLHQNQWVDIPPTCGALVVNIGDLLHASFLFLY</sequence>
<accession>A0AAF0ZND8</accession>
<keyword evidence="3" id="KW-0560">Oxidoreductase</keyword>
<dbReference type="InterPro" id="IPR027443">
    <property type="entry name" value="IPNS-like_sf"/>
</dbReference>
<reference evidence="6" key="1">
    <citation type="submission" date="2023-08" db="EMBL/GenBank/DDBJ databases">
        <title>A de novo genome assembly of Solanum verrucosum Schlechtendal, a Mexican diploid species geographically isolated from the other diploid A-genome species in potato relatives.</title>
        <authorList>
            <person name="Hosaka K."/>
        </authorList>
    </citation>
    <scope>NUCLEOTIDE SEQUENCE</scope>
    <source>
        <tissue evidence="6">Young leaves</tissue>
    </source>
</reference>
<dbReference type="AlphaFoldDB" id="A0AAF0ZND8"/>
<dbReference type="Proteomes" id="UP001234989">
    <property type="component" value="Chromosome 9"/>
</dbReference>
<dbReference type="PANTHER" id="PTHR10209">
    <property type="entry name" value="OXIDOREDUCTASE, 2OG-FE II OXYGENASE FAMILY PROTEIN"/>
    <property type="match status" value="1"/>
</dbReference>